<reference evidence="3" key="1">
    <citation type="journal article" date="2010" name="ISME J.">
        <title>The complete genome sequence of the algal symbiont Dinoroseobacter shibae: a hitchhiker's guide to life in the sea.</title>
        <authorList>
            <person name="Wagner-Dobler I."/>
            <person name="Ballhausen B."/>
            <person name="Berger M."/>
            <person name="Brinkhoff T."/>
            <person name="Buchholz I."/>
            <person name="Bunk B."/>
            <person name="Cypionka H."/>
            <person name="Daniel R."/>
            <person name="Drepper T."/>
            <person name="Gerdts G."/>
            <person name="Hahnke S."/>
            <person name="Han C."/>
            <person name="Jahn D."/>
            <person name="Kalhoefer D."/>
            <person name="Kiss H."/>
            <person name="Klenk H.P."/>
            <person name="Kyrpides N."/>
            <person name="Liebl W."/>
            <person name="Liesegang H."/>
            <person name="Meincke L."/>
            <person name="Pati A."/>
            <person name="Petersen J."/>
            <person name="Piekarski T."/>
            <person name="Pommerenke C."/>
            <person name="Pradella S."/>
            <person name="Pukall R."/>
            <person name="Rabus R."/>
            <person name="Stackebrandt E."/>
            <person name="Thole S."/>
            <person name="Thompson L."/>
            <person name="Tielen P."/>
            <person name="Tomasch J."/>
            <person name="von Jan M."/>
            <person name="Wanphrut N."/>
            <person name="Wichels A."/>
            <person name="Zech H."/>
            <person name="Simon M."/>
        </authorList>
    </citation>
    <scope>NUCLEOTIDE SEQUENCE [LARGE SCALE GENOMIC DNA]</scope>
    <source>
        <strain evidence="3">DSM 16493 / NCIMB 14021 / DFL 12</strain>
    </source>
</reference>
<dbReference type="Gene3D" id="3.40.50.720">
    <property type="entry name" value="NAD(P)-binding Rossmann-like Domain"/>
    <property type="match status" value="1"/>
</dbReference>
<keyword evidence="3" id="KW-1185">Reference proteome</keyword>
<dbReference type="CDD" id="cd05233">
    <property type="entry name" value="SDR_c"/>
    <property type="match status" value="1"/>
</dbReference>
<accession>A8LP13</accession>
<dbReference type="KEGG" id="dsh:Dshi_1954"/>
<gene>
    <name evidence="2" type="ordered locus">Dshi_1954</name>
</gene>
<dbReference type="eggNOG" id="COG0300">
    <property type="taxonomic scope" value="Bacteria"/>
</dbReference>
<dbReference type="STRING" id="398580.Dshi_1954"/>
<proteinExistence type="inferred from homology"/>
<organism evidence="2 3">
    <name type="scientific">Dinoroseobacter shibae (strain DSM 16493 / NCIMB 14021 / DFL 12)</name>
    <dbReference type="NCBI Taxonomy" id="398580"/>
    <lineage>
        <taxon>Bacteria</taxon>
        <taxon>Pseudomonadati</taxon>
        <taxon>Pseudomonadota</taxon>
        <taxon>Alphaproteobacteria</taxon>
        <taxon>Rhodobacterales</taxon>
        <taxon>Roseobacteraceae</taxon>
        <taxon>Dinoroseobacter</taxon>
    </lineage>
</organism>
<dbReference type="PANTHER" id="PTHR42879">
    <property type="entry name" value="3-OXOACYL-(ACYL-CARRIER-PROTEIN) REDUCTASE"/>
    <property type="match status" value="1"/>
</dbReference>
<dbReference type="Pfam" id="PF00106">
    <property type="entry name" value="adh_short"/>
    <property type="match status" value="1"/>
</dbReference>
<dbReference type="OrthoDB" id="9803333at2"/>
<dbReference type="Proteomes" id="UP000006833">
    <property type="component" value="Chromosome"/>
</dbReference>
<comment type="similarity">
    <text evidence="1">Belongs to the short-chain dehydrogenases/reductases (SDR) family.</text>
</comment>
<protein>
    <submittedName>
        <fullName evidence="2">Putative short-chain dehydrogenase</fullName>
    </submittedName>
</protein>
<dbReference type="HOGENOM" id="CLU_010194_1_0_5"/>
<evidence type="ECO:0000313" key="2">
    <source>
        <dbReference type="EMBL" id="ABV93695.1"/>
    </source>
</evidence>
<dbReference type="InterPro" id="IPR002347">
    <property type="entry name" value="SDR_fam"/>
</dbReference>
<dbReference type="InterPro" id="IPR036291">
    <property type="entry name" value="NAD(P)-bd_dom_sf"/>
</dbReference>
<name>A8LP13_DINSH</name>
<dbReference type="InterPro" id="IPR050259">
    <property type="entry name" value="SDR"/>
</dbReference>
<dbReference type="RefSeq" id="WP_012178624.1">
    <property type="nucleotide sequence ID" value="NC_009952.1"/>
</dbReference>
<sequence length="267" mass="28040">MTPFLDGTVAIVTGASSGLGRSTALLLARAGASVVLVARSQAGLDAVAGDIAEDGGACLAVAADLGADADVAWAVAAAVERFGRIDFLLNCGGNIAGLGKLLWEITPEEWETSFHANATGVLNLIRHVAPVMIDQGHGRMQFLTTSATLVPKEKTACYASAKSVANHMVQTLVEEVGARGVTANVFNPGPIDTESYREMTSSIELTAQNQQTAPQSPDVAARLLLWLCAPETADVTGEFIYWNHPNTRAAFQDFLGRYQIGTPVLTA</sequence>
<dbReference type="AlphaFoldDB" id="A8LP13"/>
<dbReference type="PRINTS" id="PR00081">
    <property type="entry name" value="GDHRDH"/>
</dbReference>
<evidence type="ECO:0000256" key="1">
    <source>
        <dbReference type="ARBA" id="ARBA00006484"/>
    </source>
</evidence>
<dbReference type="EMBL" id="CP000830">
    <property type="protein sequence ID" value="ABV93695.1"/>
    <property type="molecule type" value="Genomic_DNA"/>
</dbReference>
<evidence type="ECO:0000313" key="3">
    <source>
        <dbReference type="Proteomes" id="UP000006833"/>
    </source>
</evidence>
<dbReference type="SUPFAM" id="SSF51735">
    <property type="entry name" value="NAD(P)-binding Rossmann-fold domains"/>
    <property type="match status" value="1"/>
</dbReference>